<sequence length="212" mass="23551">MGHGRLKPVPLVSGQTEAVQRLYGGQRCHRLPSARLGEVLTTIGGYGIRHFACHDVTKGDILESFLALVNRPLPLQRLLTSDWGRRRLAILSSCETGVTDGALPDETIGFPARLMYTGVAGVIAFAWPVEPAPATYLLLRTRGNRLNGQAPRDALNEAQLWLRSAMHRELLTYEATHLKGPPPALEDAYRAWELIRPYQKPWNWAAFVYTGA</sequence>
<organism evidence="2 3">
    <name type="scientific">Actinomadura graeca</name>
    <dbReference type="NCBI Taxonomy" id="2750812"/>
    <lineage>
        <taxon>Bacteria</taxon>
        <taxon>Bacillati</taxon>
        <taxon>Actinomycetota</taxon>
        <taxon>Actinomycetes</taxon>
        <taxon>Streptosporangiales</taxon>
        <taxon>Thermomonosporaceae</taxon>
        <taxon>Actinomadura</taxon>
    </lineage>
</organism>
<dbReference type="Proteomes" id="UP001049518">
    <property type="component" value="Chromosome"/>
</dbReference>
<dbReference type="InterPro" id="IPR024983">
    <property type="entry name" value="CHAT_dom"/>
</dbReference>
<dbReference type="RefSeq" id="WP_231331927.1">
    <property type="nucleotide sequence ID" value="NZ_CP059572.1"/>
</dbReference>
<proteinExistence type="predicted"/>
<feature type="domain" description="CHAT" evidence="1">
    <location>
        <begin position="8"/>
        <end position="211"/>
    </location>
</feature>
<dbReference type="EMBL" id="CP059572">
    <property type="protein sequence ID" value="QXJ25757.1"/>
    <property type="molecule type" value="Genomic_DNA"/>
</dbReference>
<protein>
    <submittedName>
        <fullName evidence="2">CHAT domain-containing protein</fullName>
    </submittedName>
</protein>
<gene>
    <name evidence="2" type="ORF">AGRA3207_007298</name>
</gene>
<accession>A0ABX8R3Y0</accession>
<reference evidence="2" key="1">
    <citation type="submission" date="2020-07" db="EMBL/GenBank/DDBJ databases">
        <authorList>
            <person name="Tarantini F.S."/>
            <person name="Hong K.W."/>
            <person name="Chan K.G."/>
        </authorList>
    </citation>
    <scope>NUCLEOTIDE SEQUENCE</scope>
    <source>
        <strain evidence="2">32-07</strain>
    </source>
</reference>
<evidence type="ECO:0000259" key="1">
    <source>
        <dbReference type="Pfam" id="PF12770"/>
    </source>
</evidence>
<dbReference type="Pfam" id="PF12770">
    <property type="entry name" value="CHAT"/>
    <property type="match status" value="1"/>
</dbReference>
<evidence type="ECO:0000313" key="3">
    <source>
        <dbReference type="Proteomes" id="UP001049518"/>
    </source>
</evidence>
<name>A0ABX8R3Y0_9ACTN</name>
<keyword evidence="3" id="KW-1185">Reference proteome</keyword>
<evidence type="ECO:0000313" key="2">
    <source>
        <dbReference type="EMBL" id="QXJ25757.1"/>
    </source>
</evidence>